<feature type="non-terminal residue" evidence="2">
    <location>
        <position position="1"/>
    </location>
</feature>
<organism evidence="2 3">
    <name type="scientific">Xenoophorus captivus</name>
    <dbReference type="NCBI Taxonomy" id="1517983"/>
    <lineage>
        <taxon>Eukaryota</taxon>
        <taxon>Metazoa</taxon>
        <taxon>Chordata</taxon>
        <taxon>Craniata</taxon>
        <taxon>Vertebrata</taxon>
        <taxon>Euteleostomi</taxon>
        <taxon>Actinopterygii</taxon>
        <taxon>Neopterygii</taxon>
        <taxon>Teleostei</taxon>
        <taxon>Neoteleostei</taxon>
        <taxon>Acanthomorphata</taxon>
        <taxon>Ovalentaria</taxon>
        <taxon>Atherinomorphae</taxon>
        <taxon>Cyprinodontiformes</taxon>
        <taxon>Goodeidae</taxon>
        <taxon>Xenoophorus</taxon>
    </lineage>
</organism>
<dbReference type="InterPro" id="IPR000494">
    <property type="entry name" value="Rcpt_L-dom"/>
</dbReference>
<dbReference type="Gene3D" id="3.80.20.20">
    <property type="entry name" value="Receptor L-domain"/>
    <property type="match status" value="1"/>
</dbReference>
<accession>A0ABV0RBH0</accession>
<evidence type="ECO:0000259" key="1">
    <source>
        <dbReference type="Pfam" id="PF01030"/>
    </source>
</evidence>
<evidence type="ECO:0000313" key="2">
    <source>
        <dbReference type="EMBL" id="MEQ2205479.1"/>
    </source>
</evidence>
<reference evidence="2 3" key="1">
    <citation type="submission" date="2021-06" db="EMBL/GenBank/DDBJ databases">
        <authorList>
            <person name="Palmer J.M."/>
        </authorList>
    </citation>
    <scope>NUCLEOTIDE SEQUENCE [LARGE SCALE GENOMIC DNA]</scope>
    <source>
        <strain evidence="2 3">XC_2019</strain>
        <tissue evidence="2">Muscle</tissue>
    </source>
</reference>
<dbReference type="SUPFAM" id="SSF52058">
    <property type="entry name" value="L domain-like"/>
    <property type="match status" value="1"/>
</dbReference>
<dbReference type="InterPro" id="IPR036941">
    <property type="entry name" value="Rcpt_L-dom_sf"/>
</dbReference>
<evidence type="ECO:0000313" key="3">
    <source>
        <dbReference type="Proteomes" id="UP001434883"/>
    </source>
</evidence>
<protein>
    <recommendedName>
        <fullName evidence="1">Receptor L-domain domain-containing protein</fullName>
    </recommendedName>
</protein>
<gene>
    <name evidence="2" type="ORF">XENOCAPTIV_000184</name>
</gene>
<dbReference type="Pfam" id="PF01030">
    <property type="entry name" value="Recep_L_domain"/>
    <property type="match status" value="1"/>
</dbReference>
<comment type="caution">
    <text evidence="2">The sequence shown here is derived from an EMBL/GenBank/DDBJ whole genome shotgun (WGS) entry which is preliminary data.</text>
</comment>
<keyword evidence="3" id="KW-1185">Reference proteome</keyword>
<proteinExistence type="predicted"/>
<dbReference type="EMBL" id="JAHRIN010042111">
    <property type="protein sequence ID" value="MEQ2205479.1"/>
    <property type="molecule type" value="Genomic_DNA"/>
</dbReference>
<sequence length="208" mass="23129">LNCTPCAGPCPKVCMGLKTVDSVTAAQALRGCTVLNGSLVINLRGGNNIAAELEASLGQLEEITGYLTVRRSYALVSLSFFRKLHLIRGEEQEVGIHTLFSRNYSFYALDNQNLRQLWDWSKHKLTILQGRMFFHYNSKLCMSEIRKMEEVTGTKERRVKNEIASKTNGDQASCKEPKSADMTFVAGVTVGTDGTDRGLAQYQTQLLL</sequence>
<feature type="domain" description="Receptor L-domain" evidence="1">
    <location>
        <begin position="31"/>
        <end position="150"/>
    </location>
</feature>
<dbReference type="Proteomes" id="UP001434883">
    <property type="component" value="Unassembled WGS sequence"/>
</dbReference>
<name>A0ABV0RBH0_9TELE</name>